<accession>A0ABT4DTF4</accession>
<dbReference type="InterPro" id="IPR036116">
    <property type="entry name" value="FN3_sf"/>
</dbReference>
<feature type="chain" id="PRO_5046035968" evidence="1">
    <location>
        <begin position="32"/>
        <end position="336"/>
    </location>
</feature>
<gene>
    <name evidence="3" type="ORF">M5X09_13205</name>
</gene>
<dbReference type="InterPro" id="IPR003961">
    <property type="entry name" value="FN3_dom"/>
</dbReference>
<dbReference type="Gene3D" id="2.60.40.10">
    <property type="entry name" value="Immunoglobulins"/>
    <property type="match status" value="1"/>
</dbReference>
<feature type="signal peptide" evidence="1">
    <location>
        <begin position="1"/>
        <end position="31"/>
    </location>
</feature>
<feature type="domain" description="Fibronectin type-III" evidence="2">
    <location>
        <begin position="210"/>
        <end position="295"/>
    </location>
</feature>
<sequence length="336" mass="36885">MKIKTGFARFIVLALCAIVGISSLSLPSAYAASAQVLYIGPDASVILIKDDAGDYYVNGNKISQQGNMRWERVFENSWSTGYFKRSQTINYFNGSSSLIAAVDGTYTSPYTGTVQKALFLQVKKVHMINSEMSYSQSGQNPGKWEIKRTDVLGLETPRDTEDFDPVTYLVINADTGAVVDFYSSLNPYYYSKAEVPEVSVNNKSETIAVPKEAPQVSLTALSDTSATLSWGAVPHAFMYEIENNGQSFHVLTRTASFVNLTPASTYQLRIRGANHLGAGPWQDVAFQTEPSTSQPLAPESTETQDIQLQHTTLLQPSEFIVQQLETITEAALSIVN</sequence>
<evidence type="ECO:0000313" key="4">
    <source>
        <dbReference type="Proteomes" id="UP001207626"/>
    </source>
</evidence>
<dbReference type="InterPro" id="IPR013783">
    <property type="entry name" value="Ig-like_fold"/>
</dbReference>
<comment type="caution">
    <text evidence="3">The sequence shown here is derived from an EMBL/GenBank/DDBJ whole genome shotgun (WGS) entry which is preliminary data.</text>
</comment>
<name>A0ABT4DTF4_9BACL</name>
<dbReference type="EMBL" id="JAMDLW010000016">
    <property type="protein sequence ID" value="MCY9520609.1"/>
    <property type="molecule type" value="Genomic_DNA"/>
</dbReference>
<dbReference type="PROSITE" id="PS50853">
    <property type="entry name" value="FN3"/>
    <property type="match status" value="1"/>
</dbReference>
<dbReference type="RefSeq" id="WP_087435285.1">
    <property type="nucleotide sequence ID" value="NZ_JAMDLV010000029.1"/>
</dbReference>
<keyword evidence="1" id="KW-0732">Signal</keyword>
<evidence type="ECO:0000256" key="1">
    <source>
        <dbReference type="SAM" id="SignalP"/>
    </source>
</evidence>
<dbReference type="Proteomes" id="UP001207626">
    <property type="component" value="Unassembled WGS sequence"/>
</dbReference>
<keyword evidence="4" id="KW-1185">Reference proteome</keyword>
<proteinExistence type="predicted"/>
<evidence type="ECO:0000313" key="3">
    <source>
        <dbReference type="EMBL" id="MCY9520609.1"/>
    </source>
</evidence>
<organism evidence="3 4">
    <name type="scientific">Paenibacillus apiarius</name>
    <dbReference type="NCBI Taxonomy" id="46240"/>
    <lineage>
        <taxon>Bacteria</taxon>
        <taxon>Bacillati</taxon>
        <taxon>Bacillota</taxon>
        <taxon>Bacilli</taxon>
        <taxon>Bacillales</taxon>
        <taxon>Paenibacillaceae</taxon>
        <taxon>Paenibacillus</taxon>
    </lineage>
</organism>
<dbReference type="CDD" id="cd00063">
    <property type="entry name" value="FN3"/>
    <property type="match status" value="1"/>
</dbReference>
<dbReference type="Pfam" id="PF00041">
    <property type="entry name" value="fn3"/>
    <property type="match status" value="1"/>
</dbReference>
<reference evidence="3 4" key="1">
    <citation type="submission" date="2022-05" db="EMBL/GenBank/DDBJ databases">
        <title>Genome Sequencing of Bee-Associated Microbes.</title>
        <authorList>
            <person name="Dunlap C."/>
        </authorList>
    </citation>
    <scope>NUCLEOTIDE SEQUENCE [LARGE SCALE GENOMIC DNA]</scope>
    <source>
        <strain evidence="3 4">NRRL NRS-1438</strain>
    </source>
</reference>
<protein>
    <submittedName>
        <fullName evidence="3">Fibronectin type III domain-containing protein</fullName>
    </submittedName>
</protein>
<dbReference type="SMART" id="SM00060">
    <property type="entry name" value="FN3"/>
    <property type="match status" value="1"/>
</dbReference>
<evidence type="ECO:0000259" key="2">
    <source>
        <dbReference type="PROSITE" id="PS50853"/>
    </source>
</evidence>
<dbReference type="SUPFAM" id="SSF49265">
    <property type="entry name" value="Fibronectin type III"/>
    <property type="match status" value="1"/>
</dbReference>